<keyword evidence="4" id="KW-0676">Redox-active center</keyword>
<dbReference type="GO" id="GO:0030313">
    <property type="term" value="C:cell envelope"/>
    <property type="evidence" value="ECO:0007669"/>
    <property type="project" value="UniProtKB-SubCell"/>
</dbReference>
<evidence type="ECO:0000256" key="3">
    <source>
        <dbReference type="ARBA" id="ARBA00023157"/>
    </source>
</evidence>
<name>A0A099KNI5_COLPS</name>
<dbReference type="CDD" id="cd02966">
    <property type="entry name" value="TlpA_like_family"/>
    <property type="match status" value="1"/>
</dbReference>
<evidence type="ECO:0000256" key="4">
    <source>
        <dbReference type="ARBA" id="ARBA00023284"/>
    </source>
</evidence>
<dbReference type="Proteomes" id="UP000029868">
    <property type="component" value="Unassembled WGS sequence"/>
</dbReference>
<evidence type="ECO:0000259" key="5">
    <source>
        <dbReference type="PROSITE" id="PS51352"/>
    </source>
</evidence>
<reference evidence="6 7" key="1">
    <citation type="submission" date="2014-08" db="EMBL/GenBank/DDBJ databases">
        <title>Genomic and Phenotypic Diversity of Colwellia psychrerythraea strains from Disparate Marine Basins.</title>
        <authorList>
            <person name="Techtmann S.M."/>
            <person name="Stelling S.C."/>
            <person name="Utturkar S.M."/>
            <person name="Alshibli N."/>
            <person name="Harris A."/>
            <person name="Brown S.D."/>
            <person name="Hazen T.C."/>
        </authorList>
    </citation>
    <scope>NUCLEOTIDE SEQUENCE [LARGE SCALE GENOMIC DNA]</scope>
    <source>
        <strain evidence="6 7">GAB14E</strain>
    </source>
</reference>
<dbReference type="PATRIC" id="fig|28229.3.peg.3056"/>
<dbReference type="GO" id="GO:0017004">
    <property type="term" value="P:cytochrome complex assembly"/>
    <property type="evidence" value="ECO:0007669"/>
    <property type="project" value="UniProtKB-KW"/>
</dbReference>
<evidence type="ECO:0000256" key="2">
    <source>
        <dbReference type="ARBA" id="ARBA00022748"/>
    </source>
</evidence>
<evidence type="ECO:0000313" key="7">
    <source>
        <dbReference type="Proteomes" id="UP000029868"/>
    </source>
</evidence>
<dbReference type="PROSITE" id="PS00194">
    <property type="entry name" value="THIOREDOXIN_1"/>
    <property type="match status" value="1"/>
</dbReference>
<dbReference type="InterPro" id="IPR050553">
    <property type="entry name" value="Thioredoxin_ResA/DsbE_sf"/>
</dbReference>
<dbReference type="AlphaFoldDB" id="A0A099KNI5"/>
<dbReference type="InterPro" id="IPR013766">
    <property type="entry name" value="Thioredoxin_domain"/>
</dbReference>
<dbReference type="RefSeq" id="WP_197061221.1">
    <property type="nucleotide sequence ID" value="NZ_JQEC01000042.1"/>
</dbReference>
<comment type="subcellular location">
    <subcellularLocation>
        <location evidence="1">Cell envelope</location>
    </subcellularLocation>
</comment>
<dbReference type="Pfam" id="PF00578">
    <property type="entry name" value="AhpC-TSA"/>
    <property type="match status" value="1"/>
</dbReference>
<dbReference type="PROSITE" id="PS51352">
    <property type="entry name" value="THIOREDOXIN_2"/>
    <property type="match status" value="1"/>
</dbReference>
<keyword evidence="2" id="KW-0201">Cytochrome c-type biogenesis</keyword>
<dbReference type="GO" id="GO:0015036">
    <property type="term" value="F:disulfide oxidoreductase activity"/>
    <property type="evidence" value="ECO:0007669"/>
    <property type="project" value="UniProtKB-ARBA"/>
</dbReference>
<proteinExistence type="predicted"/>
<dbReference type="GO" id="GO:0016209">
    <property type="term" value="F:antioxidant activity"/>
    <property type="evidence" value="ECO:0007669"/>
    <property type="project" value="InterPro"/>
</dbReference>
<keyword evidence="3" id="KW-1015">Disulfide bond</keyword>
<dbReference type="InterPro" id="IPR000866">
    <property type="entry name" value="AhpC/TSA"/>
</dbReference>
<dbReference type="EMBL" id="JQEC01000042">
    <property type="protein sequence ID" value="KGJ91183.1"/>
    <property type="molecule type" value="Genomic_DNA"/>
</dbReference>
<organism evidence="6 7">
    <name type="scientific">Colwellia psychrerythraea</name>
    <name type="common">Vibrio psychroerythus</name>
    <dbReference type="NCBI Taxonomy" id="28229"/>
    <lineage>
        <taxon>Bacteria</taxon>
        <taxon>Pseudomonadati</taxon>
        <taxon>Pseudomonadota</taxon>
        <taxon>Gammaproteobacteria</taxon>
        <taxon>Alteromonadales</taxon>
        <taxon>Colwelliaceae</taxon>
        <taxon>Colwellia</taxon>
    </lineage>
</organism>
<dbReference type="SUPFAM" id="SSF52833">
    <property type="entry name" value="Thioredoxin-like"/>
    <property type="match status" value="1"/>
</dbReference>
<sequence>MNTRYFPNKQYLTQLPVDKIFKGTMAVLLSLTMLLAMTGTAQALQRGDSLPEELANKLALDPEKITMVDFFASWCVSCRIELPEVDHLSKELKGESVEFVGIQVDEDVEVGTKFLKEIGLSFRVIDDQSQQVIGVFEPIGMPALYYIQHNKVLGIRFGAIPQIGEVIKQDLTQLGALK</sequence>
<gene>
    <name evidence="6" type="ORF">GAB14E_3335</name>
</gene>
<dbReference type="Gene3D" id="3.40.30.10">
    <property type="entry name" value="Glutaredoxin"/>
    <property type="match status" value="1"/>
</dbReference>
<protein>
    <recommendedName>
        <fullName evidence="5">Thioredoxin domain-containing protein</fullName>
    </recommendedName>
</protein>
<dbReference type="PANTHER" id="PTHR42852:SF6">
    <property type="entry name" value="THIOL:DISULFIDE INTERCHANGE PROTEIN DSBE"/>
    <property type="match status" value="1"/>
</dbReference>
<feature type="domain" description="Thioredoxin" evidence="5">
    <location>
        <begin position="44"/>
        <end position="172"/>
    </location>
</feature>
<evidence type="ECO:0000313" key="6">
    <source>
        <dbReference type="EMBL" id="KGJ91183.1"/>
    </source>
</evidence>
<dbReference type="PANTHER" id="PTHR42852">
    <property type="entry name" value="THIOL:DISULFIDE INTERCHANGE PROTEIN DSBE"/>
    <property type="match status" value="1"/>
</dbReference>
<comment type="caution">
    <text evidence="6">The sequence shown here is derived from an EMBL/GenBank/DDBJ whole genome shotgun (WGS) entry which is preliminary data.</text>
</comment>
<dbReference type="InterPro" id="IPR036249">
    <property type="entry name" value="Thioredoxin-like_sf"/>
</dbReference>
<accession>A0A099KNI5</accession>
<evidence type="ECO:0000256" key="1">
    <source>
        <dbReference type="ARBA" id="ARBA00004196"/>
    </source>
</evidence>
<dbReference type="InterPro" id="IPR017937">
    <property type="entry name" value="Thioredoxin_CS"/>
</dbReference>